<comment type="caution">
    <text evidence="1">The sequence shown here is derived from an EMBL/GenBank/DDBJ whole genome shotgun (WGS) entry which is preliminary data.</text>
</comment>
<dbReference type="EMBL" id="JAOH01000002">
    <property type="protein sequence ID" value="EUA60296.1"/>
    <property type="molecule type" value="Genomic_DNA"/>
</dbReference>
<proteinExistence type="predicted"/>
<accession>A0A829QDN4</accession>
<dbReference type="Proteomes" id="UP000021210">
    <property type="component" value="Unassembled WGS sequence"/>
</dbReference>
<protein>
    <submittedName>
        <fullName evidence="1">Putative bacteriophage protein</fullName>
    </submittedName>
</protein>
<evidence type="ECO:0000313" key="2">
    <source>
        <dbReference type="Proteomes" id="UP000021210"/>
    </source>
</evidence>
<gene>
    <name evidence="1" type="ORF">I542_0427</name>
</gene>
<organism evidence="1 2">
    <name type="scientific">Mycobacteroides abscessus 1948</name>
    <dbReference type="NCBI Taxonomy" id="1299323"/>
    <lineage>
        <taxon>Bacteria</taxon>
        <taxon>Bacillati</taxon>
        <taxon>Actinomycetota</taxon>
        <taxon>Actinomycetes</taxon>
        <taxon>Mycobacteriales</taxon>
        <taxon>Mycobacteriaceae</taxon>
        <taxon>Mycobacteroides</taxon>
        <taxon>Mycobacteroides abscessus</taxon>
    </lineage>
</organism>
<name>A0A829QDN4_9MYCO</name>
<evidence type="ECO:0000313" key="1">
    <source>
        <dbReference type="EMBL" id="EUA60296.1"/>
    </source>
</evidence>
<dbReference type="AlphaFoldDB" id="A0A829QDN4"/>
<sequence length="111" mass="12181">MTFESLARIPVTYTPYTGVTQDSLGNDVPSFGPTVDLKAYSYAPHRTEDTDGHTSRDIAEVDLAMPPMTVDLMSRFGINGKTYEVVGERDETGGFHGWKPGIIVELKRVTG</sequence>
<reference evidence="1 2" key="1">
    <citation type="submission" date="2013-12" db="EMBL/GenBank/DDBJ databases">
        <authorList>
            <person name="Zelazny A."/>
            <person name="Olivier K."/>
            <person name="Holland S."/>
            <person name="Lenaerts A."/>
            <person name="Ordway D."/>
            <person name="DeGroote M.A."/>
            <person name="Parker T."/>
            <person name="Sizemore C."/>
            <person name="Tallon L.J."/>
            <person name="Sadzewicz L.K."/>
            <person name="Sengamalay N."/>
            <person name="Fraser C.M."/>
            <person name="Hine E."/>
            <person name="Shefchek K.A."/>
            <person name="Das S.P."/>
            <person name="Tettelin H."/>
        </authorList>
    </citation>
    <scope>NUCLEOTIDE SEQUENCE [LARGE SCALE GENOMIC DNA]</scope>
    <source>
        <strain evidence="1 2">1948</strain>
    </source>
</reference>